<dbReference type="Proteomes" id="UP001208692">
    <property type="component" value="Unassembled WGS sequence"/>
</dbReference>
<keyword evidence="5" id="KW-1185">Reference proteome</keyword>
<evidence type="ECO:0000313" key="5">
    <source>
        <dbReference type="Proteomes" id="UP001208692"/>
    </source>
</evidence>
<keyword evidence="1" id="KW-0472">Membrane</keyword>
<protein>
    <submittedName>
        <fullName evidence="2">Uncharacterized protein</fullName>
    </submittedName>
</protein>
<reference evidence="2 5" key="1">
    <citation type="submission" date="2021-11" db="EMBL/GenBank/DDBJ databases">
        <title>Draft genome sequence of Capnocytophaga sp. strain KC07075 isolated from cat oral cavity.</title>
        <authorList>
            <person name="Suzuki M."/>
            <person name="Imaoka K."/>
            <person name="Kimura M."/>
            <person name="Morikawa S."/>
            <person name="Maeda K."/>
        </authorList>
    </citation>
    <scope>NUCLEOTIDE SEQUENCE</scope>
    <source>
        <strain evidence="2">KC07075</strain>
        <strain evidence="3 5">KC07079</strain>
    </source>
</reference>
<dbReference type="EMBL" id="BQKB01000025">
    <property type="protein sequence ID" value="GJM53041.1"/>
    <property type="molecule type" value="Genomic_DNA"/>
</dbReference>
<dbReference type="EMBL" id="BQKA01000021">
    <property type="protein sequence ID" value="GJM50134.1"/>
    <property type="molecule type" value="Genomic_DNA"/>
</dbReference>
<sequence>MLYEKEKNMSLILTHCADSLIFTFITILEKDKDLRKVLYIVLAVLFVFMILYNTLLKEIFLT</sequence>
<evidence type="ECO:0000256" key="1">
    <source>
        <dbReference type="SAM" id="Phobius"/>
    </source>
</evidence>
<evidence type="ECO:0000313" key="2">
    <source>
        <dbReference type="EMBL" id="GJM50134.1"/>
    </source>
</evidence>
<dbReference type="AlphaFoldDB" id="A0AAV5AU67"/>
<accession>A0AAV5AU67</accession>
<name>A0AAV5AU67_9FLAO</name>
<evidence type="ECO:0000313" key="4">
    <source>
        <dbReference type="Proteomes" id="UP001207736"/>
    </source>
</evidence>
<organism evidence="2 4">
    <name type="scientific">Capnocytophaga catalasegens</name>
    <dbReference type="NCBI Taxonomy" id="1004260"/>
    <lineage>
        <taxon>Bacteria</taxon>
        <taxon>Pseudomonadati</taxon>
        <taxon>Bacteroidota</taxon>
        <taxon>Flavobacteriia</taxon>
        <taxon>Flavobacteriales</taxon>
        <taxon>Flavobacteriaceae</taxon>
        <taxon>Capnocytophaga</taxon>
    </lineage>
</organism>
<comment type="caution">
    <text evidence="2">The sequence shown here is derived from an EMBL/GenBank/DDBJ whole genome shotgun (WGS) entry which is preliminary data.</text>
</comment>
<gene>
    <name evidence="2" type="ORF">RCZ15_11080</name>
    <name evidence="3" type="ORF">RCZ16_13580</name>
</gene>
<feature type="transmembrane region" description="Helical" evidence="1">
    <location>
        <begin position="37"/>
        <end position="56"/>
    </location>
</feature>
<evidence type="ECO:0000313" key="3">
    <source>
        <dbReference type="EMBL" id="GJM53041.1"/>
    </source>
</evidence>
<keyword evidence="1" id="KW-0812">Transmembrane</keyword>
<dbReference type="Proteomes" id="UP001207736">
    <property type="component" value="Unassembled WGS sequence"/>
</dbReference>
<proteinExistence type="predicted"/>
<keyword evidence="1" id="KW-1133">Transmembrane helix</keyword>